<evidence type="ECO:0000313" key="3">
    <source>
        <dbReference type="Proteomes" id="UP000772434"/>
    </source>
</evidence>
<feature type="compositionally biased region" description="Basic residues" evidence="1">
    <location>
        <begin position="93"/>
        <end position="105"/>
    </location>
</feature>
<dbReference type="EMBL" id="JADNRY010000198">
    <property type="protein sequence ID" value="KAF9061518.1"/>
    <property type="molecule type" value="Genomic_DNA"/>
</dbReference>
<sequence>MAIAVQSPGSTDPSKEAFRRHPLVHTILDSEDLGLEEADVDEPRYSSYQSSLGATLCAHITNSSSASLAAHAHALLLSPASHHPYLPAEFHNQHHSKPNSRRKTARHSRSLYLSSLIDLIPNQYRYLIRRIHPDGIQHDGISLHGQDAEPSVVNLMGSHIRPFAASYTGHTASLSHKCTTSSLLHSCTPFDAPMSLCFDAWEETRKLRSQT</sequence>
<name>A0A9P5U1F3_9AGAR</name>
<accession>A0A9P5U1F3</accession>
<dbReference type="Proteomes" id="UP000772434">
    <property type="component" value="Unassembled WGS sequence"/>
</dbReference>
<dbReference type="AlphaFoldDB" id="A0A9P5U1F3"/>
<gene>
    <name evidence="2" type="ORF">BDP27DRAFT_1428817</name>
</gene>
<protein>
    <submittedName>
        <fullName evidence="2">Uncharacterized protein</fullName>
    </submittedName>
</protein>
<keyword evidence="3" id="KW-1185">Reference proteome</keyword>
<reference evidence="2" key="1">
    <citation type="submission" date="2020-11" db="EMBL/GenBank/DDBJ databases">
        <authorList>
            <consortium name="DOE Joint Genome Institute"/>
            <person name="Ahrendt S."/>
            <person name="Riley R."/>
            <person name="Andreopoulos W."/>
            <person name="Labutti K."/>
            <person name="Pangilinan J."/>
            <person name="Ruiz-Duenas F.J."/>
            <person name="Barrasa J.M."/>
            <person name="Sanchez-Garcia M."/>
            <person name="Camarero S."/>
            <person name="Miyauchi S."/>
            <person name="Serrano A."/>
            <person name="Linde D."/>
            <person name="Babiker R."/>
            <person name="Drula E."/>
            <person name="Ayuso-Fernandez I."/>
            <person name="Pacheco R."/>
            <person name="Padilla G."/>
            <person name="Ferreira P."/>
            <person name="Barriuso J."/>
            <person name="Kellner H."/>
            <person name="Castanera R."/>
            <person name="Alfaro M."/>
            <person name="Ramirez L."/>
            <person name="Pisabarro A.G."/>
            <person name="Kuo A."/>
            <person name="Tritt A."/>
            <person name="Lipzen A."/>
            <person name="He G."/>
            <person name="Yan M."/>
            <person name="Ng V."/>
            <person name="Cullen D."/>
            <person name="Martin F."/>
            <person name="Rosso M.-N."/>
            <person name="Henrissat B."/>
            <person name="Hibbett D."/>
            <person name="Martinez A.T."/>
            <person name="Grigoriev I.V."/>
        </authorList>
    </citation>
    <scope>NUCLEOTIDE SEQUENCE</scope>
    <source>
        <strain evidence="2">AH 40177</strain>
    </source>
</reference>
<evidence type="ECO:0000256" key="1">
    <source>
        <dbReference type="SAM" id="MobiDB-lite"/>
    </source>
</evidence>
<comment type="caution">
    <text evidence="2">The sequence shown here is derived from an EMBL/GenBank/DDBJ whole genome shotgun (WGS) entry which is preliminary data.</text>
</comment>
<organism evidence="2 3">
    <name type="scientific">Rhodocollybia butyracea</name>
    <dbReference type="NCBI Taxonomy" id="206335"/>
    <lineage>
        <taxon>Eukaryota</taxon>
        <taxon>Fungi</taxon>
        <taxon>Dikarya</taxon>
        <taxon>Basidiomycota</taxon>
        <taxon>Agaricomycotina</taxon>
        <taxon>Agaricomycetes</taxon>
        <taxon>Agaricomycetidae</taxon>
        <taxon>Agaricales</taxon>
        <taxon>Marasmiineae</taxon>
        <taxon>Omphalotaceae</taxon>
        <taxon>Rhodocollybia</taxon>
    </lineage>
</organism>
<feature type="region of interest" description="Disordered" evidence="1">
    <location>
        <begin position="86"/>
        <end position="105"/>
    </location>
</feature>
<proteinExistence type="predicted"/>
<evidence type="ECO:0000313" key="2">
    <source>
        <dbReference type="EMBL" id="KAF9061518.1"/>
    </source>
</evidence>